<name>A0A5N5TIR9_9CRUS</name>
<dbReference type="OrthoDB" id="6577442at2759"/>
<gene>
    <name evidence="1" type="ORF">Anas_06897</name>
</gene>
<comment type="caution">
    <text evidence="1">The sequence shown here is derived from an EMBL/GenBank/DDBJ whole genome shotgun (WGS) entry which is preliminary data.</text>
</comment>
<evidence type="ECO:0000313" key="1">
    <source>
        <dbReference type="EMBL" id="KAB7506277.1"/>
    </source>
</evidence>
<evidence type="ECO:0000313" key="2">
    <source>
        <dbReference type="Proteomes" id="UP000326759"/>
    </source>
</evidence>
<dbReference type="AlphaFoldDB" id="A0A5N5TIR9"/>
<accession>A0A5N5TIR9</accession>
<organism evidence="1 2">
    <name type="scientific">Armadillidium nasatum</name>
    <dbReference type="NCBI Taxonomy" id="96803"/>
    <lineage>
        <taxon>Eukaryota</taxon>
        <taxon>Metazoa</taxon>
        <taxon>Ecdysozoa</taxon>
        <taxon>Arthropoda</taxon>
        <taxon>Crustacea</taxon>
        <taxon>Multicrustacea</taxon>
        <taxon>Malacostraca</taxon>
        <taxon>Eumalacostraca</taxon>
        <taxon>Peracarida</taxon>
        <taxon>Isopoda</taxon>
        <taxon>Oniscidea</taxon>
        <taxon>Crinocheta</taxon>
        <taxon>Armadillidiidae</taxon>
        <taxon>Armadillidium</taxon>
    </lineage>
</organism>
<protein>
    <recommendedName>
        <fullName evidence="3">BED-type domain-containing protein</fullName>
    </recommendedName>
</protein>
<dbReference type="Proteomes" id="UP000326759">
    <property type="component" value="Unassembled WGS sequence"/>
</dbReference>
<proteinExistence type="predicted"/>
<keyword evidence="2" id="KW-1185">Reference proteome</keyword>
<sequence>MKTEEGENVKEERETPIKKKVYAHKFQDKWLRDKRFSPWLTQCKDNDRDAFCSICHRKIAGSVTMIERHKRTKKHINRCIKAGILQVKIDGKSSSFVETSEKKNEISDDEMAHFLQVNDKEVVNTSVEDVDQHYSDSLSSPSANGLDRQGNVIIKDRHVDCMHLFQQLASSLQQEDEFDLFAKSIASQLRKLPEDSAISLIAEFQNLVTQKRLRHLNERHTQHHSIPAPQVITVSYENPHFNT</sequence>
<evidence type="ECO:0008006" key="3">
    <source>
        <dbReference type="Google" id="ProtNLM"/>
    </source>
</evidence>
<dbReference type="EMBL" id="SEYY01000902">
    <property type="protein sequence ID" value="KAB7506277.1"/>
    <property type="molecule type" value="Genomic_DNA"/>
</dbReference>
<reference evidence="1 2" key="1">
    <citation type="journal article" date="2019" name="PLoS Biol.">
        <title>Sex chromosomes control vertical transmission of feminizing Wolbachia symbionts in an isopod.</title>
        <authorList>
            <person name="Becking T."/>
            <person name="Chebbi M.A."/>
            <person name="Giraud I."/>
            <person name="Moumen B."/>
            <person name="Laverre T."/>
            <person name="Caubet Y."/>
            <person name="Peccoud J."/>
            <person name="Gilbert C."/>
            <person name="Cordaux R."/>
        </authorList>
    </citation>
    <scope>NUCLEOTIDE SEQUENCE [LARGE SCALE GENOMIC DNA]</scope>
    <source>
        <strain evidence="1">ANa2</strain>
        <tissue evidence="1">Whole body excluding digestive tract and cuticle</tissue>
    </source>
</reference>